<gene>
    <name evidence="17" type="ORF">DRJ21_02045</name>
</gene>
<dbReference type="CDD" id="cd02800">
    <property type="entry name" value="tRNA_bind_EcMetRS_like"/>
    <property type="match status" value="1"/>
</dbReference>
<dbReference type="Gene3D" id="2.40.50.140">
    <property type="entry name" value="Nucleic acid-binding proteins"/>
    <property type="match status" value="1"/>
</dbReference>
<proteinExistence type="predicted"/>
<keyword evidence="9" id="KW-0547">Nucleotide-binding</keyword>
<comment type="subcellular location">
    <subcellularLocation>
        <location evidence="2">Cytoplasm</location>
    </subcellularLocation>
</comment>
<evidence type="ECO:0000313" key="18">
    <source>
        <dbReference type="Proteomes" id="UP000281962"/>
    </source>
</evidence>
<evidence type="ECO:0000256" key="1">
    <source>
        <dbReference type="ARBA" id="ARBA00003314"/>
    </source>
</evidence>
<dbReference type="GO" id="GO:0005524">
    <property type="term" value="F:ATP binding"/>
    <property type="evidence" value="ECO:0007669"/>
    <property type="project" value="UniProtKB-KW"/>
</dbReference>
<comment type="subunit">
    <text evidence="3">Homodimer.</text>
</comment>
<keyword evidence="13" id="KW-0030">Aminoacyl-tRNA synthetase</keyword>
<evidence type="ECO:0000256" key="12">
    <source>
        <dbReference type="ARBA" id="ARBA00022917"/>
    </source>
</evidence>
<dbReference type="InterPro" id="IPR004495">
    <property type="entry name" value="Met-tRNA-synth_bsu_C"/>
</dbReference>
<comment type="function">
    <text evidence="1">Is required not only for elongation of protein synthesis but also for the initiation of all mRNA translation through initiator tRNA(fMet) aminoacylation.</text>
</comment>
<evidence type="ECO:0000256" key="5">
    <source>
        <dbReference type="ARBA" id="ARBA00018753"/>
    </source>
</evidence>
<dbReference type="GO" id="GO:0004825">
    <property type="term" value="F:methionine-tRNA ligase activity"/>
    <property type="evidence" value="ECO:0007669"/>
    <property type="project" value="UniProtKB-EC"/>
</dbReference>
<evidence type="ECO:0000256" key="3">
    <source>
        <dbReference type="ARBA" id="ARBA00011738"/>
    </source>
</evidence>
<dbReference type="GO" id="GO:0005737">
    <property type="term" value="C:cytoplasm"/>
    <property type="evidence" value="ECO:0007669"/>
    <property type="project" value="UniProtKB-SubCell"/>
</dbReference>
<evidence type="ECO:0000256" key="7">
    <source>
        <dbReference type="ARBA" id="ARBA00022555"/>
    </source>
</evidence>
<dbReference type="PROSITE" id="PS50886">
    <property type="entry name" value="TRBD"/>
    <property type="match status" value="1"/>
</dbReference>
<dbReference type="GO" id="GO:0006431">
    <property type="term" value="P:methionyl-tRNA aminoacylation"/>
    <property type="evidence" value="ECO:0007669"/>
    <property type="project" value="InterPro"/>
</dbReference>
<keyword evidence="10" id="KW-0067">ATP-binding</keyword>
<organism evidence="17 18">
    <name type="scientific">Thermoproteota archaeon</name>
    <dbReference type="NCBI Taxonomy" id="2056631"/>
    <lineage>
        <taxon>Archaea</taxon>
        <taxon>Thermoproteota</taxon>
    </lineage>
</organism>
<dbReference type="FunFam" id="2.40.50.140:FF:000042">
    <property type="entry name" value="Methionine--tRNA ligase"/>
    <property type="match status" value="1"/>
</dbReference>
<dbReference type="Proteomes" id="UP000281962">
    <property type="component" value="Unassembled WGS sequence"/>
</dbReference>
<evidence type="ECO:0000256" key="4">
    <source>
        <dbReference type="ARBA" id="ARBA00012838"/>
    </source>
</evidence>
<dbReference type="AlphaFoldDB" id="A0A497ETC3"/>
<dbReference type="PANTHER" id="PTHR11586">
    <property type="entry name" value="TRNA-AMINOACYLATION COFACTOR ARC1 FAMILY MEMBER"/>
    <property type="match status" value="1"/>
</dbReference>
<comment type="caution">
    <text evidence="17">The sequence shown here is derived from an EMBL/GenBank/DDBJ whole genome shotgun (WGS) entry which is preliminary data.</text>
</comment>
<evidence type="ECO:0000256" key="6">
    <source>
        <dbReference type="ARBA" id="ARBA00022490"/>
    </source>
</evidence>
<keyword evidence="11" id="KW-0694">RNA-binding</keyword>
<dbReference type="InterPro" id="IPR012340">
    <property type="entry name" value="NA-bd_OB-fold"/>
</dbReference>
<evidence type="ECO:0000256" key="14">
    <source>
        <dbReference type="ARBA" id="ARBA00030904"/>
    </source>
</evidence>
<accession>A0A497ETC3</accession>
<comment type="catalytic activity">
    <reaction evidence="15">
        <text>tRNA(Met) + L-methionine + ATP = L-methionyl-tRNA(Met) + AMP + diphosphate</text>
        <dbReference type="Rhea" id="RHEA:13481"/>
        <dbReference type="Rhea" id="RHEA-COMP:9667"/>
        <dbReference type="Rhea" id="RHEA-COMP:9698"/>
        <dbReference type="ChEBI" id="CHEBI:30616"/>
        <dbReference type="ChEBI" id="CHEBI:33019"/>
        <dbReference type="ChEBI" id="CHEBI:57844"/>
        <dbReference type="ChEBI" id="CHEBI:78442"/>
        <dbReference type="ChEBI" id="CHEBI:78530"/>
        <dbReference type="ChEBI" id="CHEBI:456215"/>
        <dbReference type="EC" id="6.1.1.10"/>
    </reaction>
</comment>
<evidence type="ECO:0000256" key="15">
    <source>
        <dbReference type="ARBA" id="ARBA00047364"/>
    </source>
</evidence>
<evidence type="ECO:0000256" key="9">
    <source>
        <dbReference type="ARBA" id="ARBA00022741"/>
    </source>
</evidence>
<keyword evidence="8" id="KW-0436">Ligase</keyword>
<dbReference type="InterPro" id="IPR002547">
    <property type="entry name" value="tRNA-bd_dom"/>
</dbReference>
<protein>
    <recommendedName>
        <fullName evidence="5">Methionine--tRNA ligase</fullName>
        <ecNumber evidence="4">6.1.1.10</ecNumber>
    </recommendedName>
    <alternativeName>
        <fullName evidence="14">Methionyl-tRNA synthetase</fullName>
    </alternativeName>
</protein>
<dbReference type="GO" id="GO:0000049">
    <property type="term" value="F:tRNA binding"/>
    <property type="evidence" value="ECO:0007669"/>
    <property type="project" value="UniProtKB-KW"/>
</dbReference>
<evidence type="ECO:0000256" key="8">
    <source>
        <dbReference type="ARBA" id="ARBA00022598"/>
    </source>
</evidence>
<dbReference type="SUPFAM" id="SSF50249">
    <property type="entry name" value="Nucleic acid-binding proteins"/>
    <property type="match status" value="1"/>
</dbReference>
<keyword evidence="7" id="KW-0820">tRNA-binding</keyword>
<evidence type="ECO:0000256" key="13">
    <source>
        <dbReference type="ARBA" id="ARBA00023146"/>
    </source>
</evidence>
<evidence type="ECO:0000256" key="11">
    <source>
        <dbReference type="ARBA" id="ARBA00022884"/>
    </source>
</evidence>
<reference evidence="17 18" key="1">
    <citation type="submission" date="2018-06" db="EMBL/GenBank/DDBJ databases">
        <title>Extensive metabolic versatility and redundancy in microbially diverse, dynamic hydrothermal sediments.</title>
        <authorList>
            <person name="Dombrowski N."/>
            <person name="Teske A."/>
            <person name="Baker B.J."/>
        </authorList>
    </citation>
    <scope>NUCLEOTIDE SEQUENCE [LARGE SCALE GENOMIC DNA]</scope>
    <source>
        <strain evidence="17">B30_G17</strain>
    </source>
</reference>
<keyword evidence="6" id="KW-0963">Cytoplasm</keyword>
<feature type="domain" description="TRNA-binding" evidence="16">
    <location>
        <begin position="8"/>
        <end position="109"/>
    </location>
</feature>
<evidence type="ECO:0000313" key="17">
    <source>
        <dbReference type="EMBL" id="RLE49970.1"/>
    </source>
</evidence>
<dbReference type="Pfam" id="PF01588">
    <property type="entry name" value="tRNA_bind"/>
    <property type="match status" value="1"/>
</dbReference>
<evidence type="ECO:0000256" key="10">
    <source>
        <dbReference type="ARBA" id="ARBA00022840"/>
    </source>
</evidence>
<evidence type="ECO:0000256" key="2">
    <source>
        <dbReference type="ARBA" id="ARBA00004496"/>
    </source>
</evidence>
<dbReference type="EMBL" id="QMQY01000078">
    <property type="protein sequence ID" value="RLE49970.1"/>
    <property type="molecule type" value="Genomic_DNA"/>
</dbReference>
<name>A0A497ETC3_9CREN</name>
<sequence>MKYISYNDFSKIDIRIGKVTKAERIPGRRKILKLTVDLGEEKPRTIIAGGAEYYSPEYFEGKLFVVIANLEPKTIAGIKSEGMLLAADLNGKPVWLIVDGEVPPGTKVR</sequence>
<dbReference type="InterPro" id="IPR051270">
    <property type="entry name" value="Tyrosine-tRNA_ligase_regulator"/>
</dbReference>
<dbReference type="EC" id="6.1.1.10" evidence="4"/>
<evidence type="ECO:0000259" key="16">
    <source>
        <dbReference type="PROSITE" id="PS50886"/>
    </source>
</evidence>
<keyword evidence="12" id="KW-0648">Protein biosynthesis</keyword>
<dbReference type="PANTHER" id="PTHR11586:SF37">
    <property type="entry name" value="TRNA-BINDING DOMAIN-CONTAINING PROTEIN"/>
    <property type="match status" value="1"/>
</dbReference>